<evidence type="ECO:0000256" key="3">
    <source>
        <dbReference type="ARBA" id="ARBA00022825"/>
    </source>
</evidence>
<gene>
    <name evidence="6" type="ORF">C8A01DRAFT_34020</name>
</gene>
<keyword evidence="7" id="KW-1185">Reference proteome</keyword>
<dbReference type="Proteomes" id="UP001303115">
    <property type="component" value="Unassembled WGS sequence"/>
</dbReference>
<dbReference type="Gene3D" id="3.40.50.200">
    <property type="entry name" value="Peptidase S8/S53 domain"/>
    <property type="match status" value="1"/>
</dbReference>
<keyword evidence="2 4" id="KW-0378">Hydrolase</keyword>
<evidence type="ECO:0000313" key="7">
    <source>
        <dbReference type="Proteomes" id="UP001303115"/>
    </source>
</evidence>
<dbReference type="Pfam" id="PF00082">
    <property type="entry name" value="Peptidase_S8"/>
    <property type="match status" value="1"/>
</dbReference>
<proteinExistence type="inferred from homology"/>
<dbReference type="InterPro" id="IPR015500">
    <property type="entry name" value="Peptidase_S8_subtilisin-rel"/>
</dbReference>
<name>A0AAN6PJ25_9PEZI</name>
<keyword evidence="3 4" id="KW-0720">Serine protease</keyword>
<evidence type="ECO:0000256" key="1">
    <source>
        <dbReference type="ARBA" id="ARBA00022670"/>
    </source>
</evidence>
<evidence type="ECO:0000259" key="5">
    <source>
        <dbReference type="Pfam" id="PF00082"/>
    </source>
</evidence>
<dbReference type="PRINTS" id="PR00723">
    <property type="entry name" value="SUBTILISIN"/>
</dbReference>
<feature type="active site" description="Charge relay system" evidence="4">
    <location>
        <position position="53"/>
    </location>
</feature>
<evidence type="ECO:0000256" key="4">
    <source>
        <dbReference type="PROSITE-ProRule" id="PRU01240"/>
    </source>
</evidence>
<dbReference type="GO" id="GO:0004252">
    <property type="term" value="F:serine-type endopeptidase activity"/>
    <property type="evidence" value="ECO:0007669"/>
    <property type="project" value="UniProtKB-UniRule"/>
</dbReference>
<dbReference type="PROSITE" id="PS51892">
    <property type="entry name" value="SUBTILASE"/>
    <property type="match status" value="1"/>
</dbReference>
<feature type="active site" description="Charge relay system" evidence="4">
    <location>
        <position position="89"/>
    </location>
</feature>
<feature type="active site" description="Charge relay system" evidence="4">
    <location>
        <position position="239"/>
    </location>
</feature>
<evidence type="ECO:0000256" key="2">
    <source>
        <dbReference type="ARBA" id="ARBA00022801"/>
    </source>
</evidence>
<protein>
    <submittedName>
        <fullName evidence="6">Subtilisin BL</fullName>
    </submittedName>
</protein>
<accession>A0AAN6PJ25</accession>
<keyword evidence="1 4" id="KW-0645">Protease</keyword>
<dbReference type="GO" id="GO:0006508">
    <property type="term" value="P:proteolysis"/>
    <property type="evidence" value="ECO:0007669"/>
    <property type="project" value="UniProtKB-KW"/>
</dbReference>
<reference evidence="7" key="1">
    <citation type="journal article" date="2023" name="Mol. Phylogenet. Evol.">
        <title>Genome-scale phylogeny and comparative genomics of the fungal order Sordariales.</title>
        <authorList>
            <person name="Hensen N."/>
            <person name="Bonometti L."/>
            <person name="Westerberg I."/>
            <person name="Brannstrom I.O."/>
            <person name="Guillou S."/>
            <person name="Cros-Aarteil S."/>
            <person name="Calhoun S."/>
            <person name="Haridas S."/>
            <person name="Kuo A."/>
            <person name="Mondo S."/>
            <person name="Pangilinan J."/>
            <person name="Riley R."/>
            <person name="LaButti K."/>
            <person name="Andreopoulos B."/>
            <person name="Lipzen A."/>
            <person name="Chen C."/>
            <person name="Yan M."/>
            <person name="Daum C."/>
            <person name="Ng V."/>
            <person name="Clum A."/>
            <person name="Steindorff A."/>
            <person name="Ohm R.A."/>
            <person name="Martin F."/>
            <person name="Silar P."/>
            <person name="Natvig D.O."/>
            <person name="Lalanne C."/>
            <person name="Gautier V."/>
            <person name="Ament-Velasquez S.L."/>
            <person name="Kruys A."/>
            <person name="Hutchinson M.I."/>
            <person name="Powell A.J."/>
            <person name="Barry K."/>
            <person name="Miller A.N."/>
            <person name="Grigoriev I.V."/>
            <person name="Debuchy R."/>
            <person name="Gladieux P."/>
            <person name="Hiltunen Thoren M."/>
            <person name="Johannesson H."/>
        </authorList>
    </citation>
    <scope>NUCLEOTIDE SEQUENCE [LARGE SCALE GENOMIC DNA]</scope>
    <source>
        <strain evidence="7">CBS 284.82</strain>
    </source>
</reference>
<dbReference type="SUPFAM" id="SSF52743">
    <property type="entry name" value="Subtilisin-like"/>
    <property type="match status" value="1"/>
</dbReference>
<comment type="caution">
    <text evidence="6">The sequence shown here is derived from an EMBL/GenBank/DDBJ whole genome shotgun (WGS) entry which is preliminary data.</text>
</comment>
<feature type="domain" description="Peptidase S8/S53" evidence="5">
    <location>
        <begin position="47"/>
        <end position="256"/>
    </location>
</feature>
<dbReference type="AlphaFoldDB" id="A0AAN6PJ25"/>
<comment type="similarity">
    <text evidence="4">Belongs to the peptidase S8 family.</text>
</comment>
<evidence type="ECO:0000313" key="6">
    <source>
        <dbReference type="EMBL" id="KAK4041913.1"/>
    </source>
</evidence>
<dbReference type="EMBL" id="MU854349">
    <property type="protein sequence ID" value="KAK4041913.1"/>
    <property type="molecule type" value="Genomic_DNA"/>
</dbReference>
<dbReference type="InterPro" id="IPR036852">
    <property type="entry name" value="Peptidase_S8/S53_dom_sf"/>
</dbReference>
<sequence length="341" mass="37497">MQWGCTNGCYSHRNQERSAEDWLENIDKLRDVMQSSPGDRGGKYERIRICVIDTGLREDYKTTCSAFRGFRDFVNPANKRVCDESSSRHGTCCGHIILSVFDECELYVARVFADDNADDKTGPARMAEAIEWAMSKDVRADIISISAGFLEESPKLEEAVRKASAANRLIFASASNWGNVDGVAFPARHAGTICIFSTDTADKPSKFNPEPRQDAHNFALLGEGWQSYADPQKYNKGTSMATAAAAGLAALILDFSRQSDNKDTFWAGQVLQTSSMVAIFHAISKPAGRFRCVEPKHLLMGYGSVASTAGGVAGPDLGQRRDWARFKIQDAIMKKILGMNP</sequence>
<organism evidence="6 7">
    <name type="scientific">Parachaetomium inaequale</name>
    <dbReference type="NCBI Taxonomy" id="2588326"/>
    <lineage>
        <taxon>Eukaryota</taxon>
        <taxon>Fungi</taxon>
        <taxon>Dikarya</taxon>
        <taxon>Ascomycota</taxon>
        <taxon>Pezizomycotina</taxon>
        <taxon>Sordariomycetes</taxon>
        <taxon>Sordariomycetidae</taxon>
        <taxon>Sordariales</taxon>
        <taxon>Chaetomiaceae</taxon>
        <taxon>Parachaetomium</taxon>
    </lineage>
</organism>
<dbReference type="InterPro" id="IPR000209">
    <property type="entry name" value="Peptidase_S8/S53_dom"/>
</dbReference>